<accession>C9Y2Z2</accession>
<gene>
    <name evidence="1" type="ordered locus">Ctu_19430</name>
</gene>
<name>C9Y2Z2_CROTZ</name>
<dbReference type="Proteomes" id="UP000002069">
    <property type="component" value="Chromosome"/>
</dbReference>
<sequence length="127" mass="13853">MTFPVPSDGQGKAFNSQEEILTHLDGENSGPYLVGTQGMWHGGIHITNLTTPWCALSGNNSSEVKYVAGEPCKGEQSVRCMADGEIITYRVCKDYASVQWHGSPLFFPAPLCWSDITCSPERKKKAG</sequence>
<dbReference type="GO" id="GO:0016798">
    <property type="term" value="F:hydrolase activity, acting on glycosyl bonds"/>
    <property type="evidence" value="ECO:0007669"/>
    <property type="project" value="UniProtKB-KW"/>
</dbReference>
<dbReference type="AlphaFoldDB" id="C9Y2Z2"/>
<protein>
    <submittedName>
        <fullName evidence="1">Uncharacterized protein</fullName>
    </submittedName>
</protein>
<reference evidence="1 2" key="1">
    <citation type="journal article" date="2010" name="J. Bacteriol.">
        <title>Complete Genome Sequence of Cronobacter turicensis LMG 23827, a foodborne pathogen causing deaths in neonates.</title>
        <authorList>
            <person name="Stephan R."/>
            <person name="Lehner A."/>
            <person name="Tischler P."/>
            <person name="Rattei T."/>
        </authorList>
    </citation>
    <scope>NUCLEOTIDE SEQUENCE [LARGE SCALE GENOMIC DNA]</scope>
    <source>
        <strain evidence="2">DSM 18703 / CCUG 55852 / LMG 23827 / z3032</strain>
    </source>
</reference>
<dbReference type="KEGG" id="ctu:CTU_19430"/>
<reference evidence="2" key="2">
    <citation type="journal article" date="2011" name="J. Bacteriol.">
        <title>Complete genome sequence of Cronobacter turicensis LMG 23827, a food-borne pathogen causing deaths in neonates.</title>
        <authorList>
            <person name="Stephan R."/>
            <person name="Lehner A."/>
            <person name="Tischler P."/>
            <person name="Rattei T."/>
        </authorList>
    </citation>
    <scope>NUCLEOTIDE SEQUENCE [LARGE SCALE GENOMIC DNA]</scope>
    <source>
        <strain evidence="2">DSM 18703 / CCUG 55852 / LMG 23827 / z3032</strain>
    </source>
</reference>
<organism evidence="1 2">
    <name type="scientific">Cronobacter turicensis (strain DSM 18703 / CCUG 55852 / LMG 23827 / z3032)</name>
    <dbReference type="NCBI Taxonomy" id="693216"/>
    <lineage>
        <taxon>Bacteria</taxon>
        <taxon>Pseudomonadati</taxon>
        <taxon>Pseudomonadota</taxon>
        <taxon>Gammaproteobacteria</taxon>
        <taxon>Enterobacterales</taxon>
        <taxon>Enterobacteriaceae</taxon>
        <taxon>Cronobacter</taxon>
    </lineage>
</organism>
<proteinExistence type="predicted"/>
<dbReference type="EMBL" id="FN543093">
    <property type="protein sequence ID" value="CBA30492.1"/>
    <property type="molecule type" value="Genomic_DNA"/>
</dbReference>
<evidence type="ECO:0000313" key="1">
    <source>
        <dbReference type="EMBL" id="CBA30492.1"/>
    </source>
</evidence>
<evidence type="ECO:0000313" key="2">
    <source>
        <dbReference type="Proteomes" id="UP000002069"/>
    </source>
</evidence>
<keyword evidence="2" id="KW-1185">Reference proteome</keyword>
<keyword evidence="1" id="KW-0326">Glycosidase</keyword>
<dbReference type="HOGENOM" id="CLU_1969045_0_0_6"/>
<keyword evidence="1" id="KW-0378">Hydrolase</keyword>